<dbReference type="AlphaFoldDB" id="A0A4Z1DEE9"/>
<keyword evidence="2" id="KW-0378">Hydrolase</keyword>
<name>A0A4Z1DEE9_STRGP</name>
<dbReference type="SUPFAM" id="SSF53933">
    <property type="entry name" value="Microbial ribonucleases"/>
    <property type="match status" value="1"/>
</dbReference>
<proteinExistence type="predicted"/>
<dbReference type="Proteomes" id="UP000298513">
    <property type="component" value="Unassembled WGS sequence"/>
</dbReference>
<feature type="signal peptide" evidence="3">
    <location>
        <begin position="1"/>
        <end position="39"/>
    </location>
</feature>
<feature type="chain" id="PRO_5021447520" evidence="3">
    <location>
        <begin position="40"/>
        <end position="150"/>
    </location>
</feature>
<reference evidence="4 5" key="1">
    <citation type="submission" date="2019-04" db="EMBL/GenBank/DDBJ databases">
        <title>Streptomyces sp. nov. Bv016 isolated from bark of Buahinia variegata.</title>
        <authorList>
            <person name="Kanchanasin P."/>
            <person name="Tanasupawat S."/>
            <person name="Yuki M."/>
            <person name="Kudo T."/>
        </authorList>
    </citation>
    <scope>NUCLEOTIDE SEQUENCE [LARGE SCALE GENOMIC DNA]</scope>
    <source>
        <strain evidence="4 5">JCM 4765</strain>
    </source>
</reference>
<evidence type="ECO:0000313" key="4">
    <source>
        <dbReference type="EMBL" id="TGN80861.1"/>
    </source>
</evidence>
<dbReference type="Pfam" id="PF00545">
    <property type="entry name" value="Ribonuclease"/>
    <property type="match status" value="1"/>
</dbReference>
<sequence>MLSRFVPRIPKRYSGRARLLAGVLAVLGALLAGCAGTDAATEPPAASRNAASVPAWAAGMAAVPESRLPVEARRTLALVDKGGPYPYARDGTVFGNFEGRLPRHQRGYYHEYTVPTPGSSGRGARRMVTGDGGEFYYTDDHYNSFRAVLR</sequence>
<accession>A0A4Z1DEE9</accession>
<dbReference type="EMBL" id="SRRU01000007">
    <property type="protein sequence ID" value="TGN80861.1"/>
    <property type="molecule type" value="Genomic_DNA"/>
</dbReference>
<evidence type="ECO:0000256" key="1">
    <source>
        <dbReference type="ARBA" id="ARBA00022722"/>
    </source>
</evidence>
<keyword evidence="3" id="KW-0732">Signal</keyword>
<dbReference type="GO" id="GO:0003723">
    <property type="term" value="F:RNA binding"/>
    <property type="evidence" value="ECO:0007669"/>
    <property type="project" value="InterPro"/>
</dbReference>
<dbReference type="PROSITE" id="PS51257">
    <property type="entry name" value="PROKAR_LIPOPROTEIN"/>
    <property type="match status" value="1"/>
</dbReference>
<dbReference type="InterPro" id="IPR000026">
    <property type="entry name" value="N1-like"/>
</dbReference>
<evidence type="ECO:0000256" key="2">
    <source>
        <dbReference type="ARBA" id="ARBA00022801"/>
    </source>
</evidence>
<dbReference type="Gene3D" id="3.10.450.30">
    <property type="entry name" value="Microbial ribonucleases"/>
    <property type="match status" value="1"/>
</dbReference>
<dbReference type="InterPro" id="IPR016191">
    <property type="entry name" value="Ribonuclease/ribotoxin"/>
</dbReference>
<keyword evidence="5" id="KW-1185">Reference proteome</keyword>
<dbReference type="RefSeq" id="WP_135792776.1">
    <property type="nucleotide sequence ID" value="NZ_BNBQ01000008.1"/>
</dbReference>
<keyword evidence="1" id="KW-0540">Nuclease</keyword>
<comment type="caution">
    <text evidence="4">The sequence shown here is derived from an EMBL/GenBank/DDBJ whole genome shotgun (WGS) entry which is preliminary data.</text>
</comment>
<evidence type="ECO:0000313" key="5">
    <source>
        <dbReference type="Proteomes" id="UP000298513"/>
    </source>
</evidence>
<evidence type="ECO:0000256" key="3">
    <source>
        <dbReference type="SAM" id="SignalP"/>
    </source>
</evidence>
<gene>
    <name evidence="4" type="ORF">E5082_21030</name>
</gene>
<protein>
    <submittedName>
        <fullName evidence="4">Ribonuclease N</fullName>
    </submittedName>
</protein>
<organism evidence="4 5">
    <name type="scientific">Streptomyces griseoluteus</name>
    <dbReference type="NCBI Taxonomy" id="29306"/>
    <lineage>
        <taxon>Bacteria</taxon>
        <taxon>Bacillati</taxon>
        <taxon>Actinomycetota</taxon>
        <taxon>Actinomycetes</taxon>
        <taxon>Kitasatosporales</taxon>
        <taxon>Streptomycetaceae</taxon>
        <taxon>Streptomyces</taxon>
    </lineage>
</organism>
<dbReference type="GeneID" id="91532741"/>
<dbReference type="GO" id="GO:0004521">
    <property type="term" value="F:RNA endonuclease activity"/>
    <property type="evidence" value="ECO:0007669"/>
    <property type="project" value="InterPro"/>
</dbReference>
<dbReference type="GO" id="GO:0016787">
    <property type="term" value="F:hydrolase activity"/>
    <property type="evidence" value="ECO:0007669"/>
    <property type="project" value="UniProtKB-KW"/>
</dbReference>